<reference evidence="2 3" key="1">
    <citation type="submission" date="2021-05" db="EMBL/GenBank/DDBJ databases">
        <title>A Polyphasic approach of four new species of the genus Ohtaekwangia: Ohtaekwangia histidinii sp. nov., Ohtaekwangia cretensis sp. nov., Ohtaekwangia indiensis sp. nov., Ohtaekwangia reichenbachii sp. nov. from diverse environment.</title>
        <authorList>
            <person name="Octaviana S."/>
        </authorList>
    </citation>
    <scope>NUCLEOTIDE SEQUENCE [LARGE SCALE GENOMIC DNA]</scope>
    <source>
        <strain evidence="2 3">PWU20</strain>
    </source>
</reference>
<protein>
    <submittedName>
        <fullName evidence="2">DUF4325 domain-containing protein</fullName>
    </submittedName>
</protein>
<dbReference type="EMBL" id="JAHESD010000071">
    <property type="protein sequence ID" value="MBT1705880.1"/>
    <property type="molecule type" value="Genomic_DNA"/>
</dbReference>
<dbReference type="RefSeq" id="WP_254156201.1">
    <property type="nucleotide sequence ID" value="NZ_JAHESD010000071.1"/>
</dbReference>
<evidence type="ECO:0000313" key="2">
    <source>
        <dbReference type="EMBL" id="MBT1705880.1"/>
    </source>
</evidence>
<keyword evidence="3" id="KW-1185">Reference proteome</keyword>
<feature type="domain" description="DUF4325" evidence="1">
    <location>
        <begin position="28"/>
        <end position="83"/>
    </location>
</feature>
<proteinExistence type="predicted"/>
<dbReference type="InterPro" id="IPR025474">
    <property type="entry name" value="DUF4325"/>
</dbReference>
<dbReference type="Pfam" id="PF14213">
    <property type="entry name" value="DUF4325"/>
    <property type="match status" value="1"/>
</dbReference>
<gene>
    <name evidence="2" type="ORF">KK060_21495</name>
</gene>
<organism evidence="2 3">
    <name type="scientific">Chryseosolibacter indicus</name>
    <dbReference type="NCBI Taxonomy" id="2782351"/>
    <lineage>
        <taxon>Bacteria</taxon>
        <taxon>Pseudomonadati</taxon>
        <taxon>Bacteroidota</taxon>
        <taxon>Cytophagia</taxon>
        <taxon>Cytophagales</taxon>
        <taxon>Chryseotaleaceae</taxon>
        <taxon>Chryseosolibacter</taxon>
    </lineage>
</organism>
<accession>A0ABS5VWT6</accession>
<sequence length="112" mass="12559">MVQLLVKDIISSTVAISNTAGLKAFDTVRKYVLSEQQVILSFAGIENLTSAFCNAMIGKLYMQFGEKHIDSLVKFANVDNEVWQEKIRTAKILGVDEKFRNADQENISQLFA</sequence>
<name>A0ABS5VWT6_9BACT</name>
<evidence type="ECO:0000259" key="1">
    <source>
        <dbReference type="Pfam" id="PF14213"/>
    </source>
</evidence>
<evidence type="ECO:0000313" key="3">
    <source>
        <dbReference type="Proteomes" id="UP000772618"/>
    </source>
</evidence>
<comment type="caution">
    <text evidence="2">The sequence shown here is derived from an EMBL/GenBank/DDBJ whole genome shotgun (WGS) entry which is preliminary data.</text>
</comment>
<dbReference type="Proteomes" id="UP000772618">
    <property type="component" value="Unassembled WGS sequence"/>
</dbReference>